<dbReference type="InterPro" id="IPR036390">
    <property type="entry name" value="WH_DNA-bd_sf"/>
</dbReference>
<protein>
    <submittedName>
        <fullName evidence="5">GntR family transcriptional regulator</fullName>
    </submittedName>
</protein>
<dbReference type="EMBL" id="SMKA01000170">
    <property type="protein sequence ID" value="TDC23188.1"/>
    <property type="molecule type" value="Genomic_DNA"/>
</dbReference>
<dbReference type="Gene3D" id="1.10.10.10">
    <property type="entry name" value="Winged helix-like DNA-binding domain superfamily/Winged helix DNA-binding domain"/>
    <property type="match status" value="1"/>
</dbReference>
<dbReference type="SUPFAM" id="SSF64288">
    <property type="entry name" value="Chorismate lyase-like"/>
    <property type="match status" value="1"/>
</dbReference>
<keyword evidence="2" id="KW-0238">DNA-binding</keyword>
<dbReference type="GO" id="GO:0003700">
    <property type="term" value="F:DNA-binding transcription factor activity"/>
    <property type="evidence" value="ECO:0007669"/>
    <property type="project" value="InterPro"/>
</dbReference>
<keyword evidence="3" id="KW-0804">Transcription</keyword>
<dbReference type="Pfam" id="PF07702">
    <property type="entry name" value="UTRA"/>
    <property type="match status" value="1"/>
</dbReference>
<evidence type="ECO:0000256" key="1">
    <source>
        <dbReference type="ARBA" id="ARBA00023015"/>
    </source>
</evidence>
<dbReference type="InterPro" id="IPR036388">
    <property type="entry name" value="WH-like_DNA-bd_sf"/>
</dbReference>
<evidence type="ECO:0000259" key="4">
    <source>
        <dbReference type="PROSITE" id="PS50949"/>
    </source>
</evidence>
<gene>
    <name evidence="5" type="ORF">E1261_29010</name>
</gene>
<evidence type="ECO:0000313" key="6">
    <source>
        <dbReference type="Proteomes" id="UP000295075"/>
    </source>
</evidence>
<dbReference type="PROSITE" id="PS50949">
    <property type="entry name" value="HTH_GNTR"/>
    <property type="match status" value="1"/>
</dbReference>
<name>A0A4R4PMC7_9ACTN</name>
<dbReference type="AlphaFoldDB" id="A0A4R4PMC7"/>
<dbReference type="RefSeq" id="WP_132412072.1">
    <property type="nucleotide sequence ID" value="NZ_SMKA01000170.1"/>
</dbReference>
<sequence>MTETKQEQTRRLLRDRLPKPGAALPSESELMAEYDVSRNTIRAALAALEAEGLITSSQGSRRIVRELNRWQWSMSEWERAHSNDGDAWANTIRAQGGEPANDLQIVTIAAPDDVAEALGIEPGTAIQARHRLRSVNGEPHQLSDSYFPPFVTDGNELFWRPTDLGVQGGLLAATGHPQARWHDTLTARMPSAEEAQRLRMGPGTPMLVHTRTGYDAEDRVVRFMVTRMAADRVEISYDLDA</sequence>
<dbReference type="GO" id="GO:0045892">
    <property type="term" value="P:negative regulation of DNA-templated transcription"/>
    <property type="evidence" value="ECO:0007669"/>
    <property type="project" value="TreeGrafter"/>
</dbReference>
<dbReference type="Gene3D" id="3.40.1410.10">
    <property type="entry name" value="Chorismate lyase-like"/>
    <property type="match status" value="1"/>
</dbReference>
<reference evidence="5 6" key="1">
    <citation type="submission" date="2019-03" db="EMBL/GenBank/DDBJ databases">
        <title>Draft genome sequences of novel Actinobacteria.</title>
        <authorList>
            <person name="Sahin N."/>
            <person name="Ay H."/>
            <person name="Saygin H."/>
        </authorList>
    </citation>
    <scope>NUCLEOTIDE SEQUENCE [LARGE SCALE GENOMIC DNA]</scope>
    <source>
        <strain evidence="5 6">JCM 30547</strain>
    </source>
</reference>
<dbReference type="SMART" id="SM00866">
    <property type="entry name" value="UTRA"/>
    <property type="match status" value="1"/>
</dbReference>
<dbReference type="PANTHER" id="PTHR44846:SF17">
    <property type="entry name" value="GNTR-FAMILY TRANSCRIPTIONAL REGULATOR"/>
    <property type="match status" value="1"/>
</dbReference>
<keyword evidence="1" id="KW-0805">Transcription regulation</keyword>
<dbReference type="OrthoDB" id="3210131at2"/>
<accession>A0A4R4PMC7</accession>
<comment type="caution">
    <text evidence="5">The sequence shown here is derived from an EMBL/GenBank/DDBJ whole genome shotgun (WGS) entry which is preliminary data.</text>
</comment>
<dbReference type="Proteomes" id="UP000295075">
    <property type="component" value="Unassembled WGS sequence"/>
</dbReference>
<organism evidence="5 6">
    <name type="scientific">Kribbella albertanoniae</name>
    <dbReference type="NCBI Taxonomy" id="1266829"/>
    <lineage>
        <taxon>Bacteria</taxon>
        <taxon>Bacillati</taxon>
        <taxon>Actinomycetota</taxon>
        <taxon>Actinomycetes</taxon>
        <taxon>Propionibacteriales</taxon>
        <taxon>Kribbellaceae</taxon>
        <taxon>Kribbella</taxon>
    </lineage>
</organism>
<evidence type="ECO:0000313" key="5">
    <source>
        <dbReference type="EMBL" id="TDC23188.1"/>
    </source>
</evidence>
<dbReference type="PRINTS" id="PR00035">
    <property type="entry name" value="HTHGNTR"/>
</dbReference>
<dbReference type="InterPro" id="IPR050679">
    <property type="entry name" value="Bact_HTH_transcr_reg"/>
</dbReference>
<dbReference type="SMART" id="SM00345">
    <property type="entry name" value="HTH_GNTR"/>
    <property type="match status" value="1"/>
</dbReference>
<dbReference type="InterPro" id="IPR028978">
    <property type="entry name" value="Chorismate_lyase_/UTRA_dom_sf"/>
</dbReference>
<evidence type="ECO:0000256" key="3">
    <source>
        <dbReference type="ARBA" id="ARBA00023163"/>
    </source>
</evidence>
<dbReference type="PANTHER" id="PTHR44846">
    <property type="entry name" value="MANNOSYL-D-GLYCERATE TRANSPORT/METABOLISM SYSTEM REPRESSOR MNGR-RELATED"/>
    <property type="match status" value="1"/>
</dbReference>
<dbReference type="SUPFAM" id="SSF46785">
    <property type="entry name" value="Winged helix' DNA-binding domain"/>
    <property type="match status" value="1"/>
</dbReference>
<evidence type="ECO:0000256" key="2">
    <source>
        <dbReference type="ARBA" id="ARBA00023125"/>
    </source>
</evidence>
<feature type="domain" description="HTH gntR-type" evidence="4">
    <location>
        <begin position="1"/>
        <end position="67"/>
    </location>
</feature>
<proteinExistence type="predicted"/>
<dbReference type="InterPro" id="IPR011663">
    <property type="entry name" value="UTRA"/>
</dbReference>
<dbReference type="Pfam" id="PF00392">
    <property type="entry name" value="GntR"/>
    <property type="match status" value="1"/>
</dbReference>
<dbReference type="GO" id="GO:0003677">
    <property type="term" value="F:DNA binding"/>
    <property type="evidence" value="ECO:0007669"/>
    <property type="project" value="UniProtKB-KW"/>
</dbReference>
<keyword evidence="6" id="KW-1185">Reference proteome</keyword>
<dbReference type="InterPro" id="IPR000524">
    <property type="entry name" value="Tscrpt_reg_HTH_GntR"/>
</dbReference>